<protein>
    <submittedName>
        <fullName evidence="2">Uncharacterized protein</fullName>
    </submittedName>
</protein>
<evidence type="ECO:0000256" key="1">
    <source>
        <dbReference type="SAM" id="MobiDB-lite"/>
    </source>
</evidence>
<reference evidence="2 3" key="1">
    <citation type="submission" date="2019-06" db="EMBL/GenBank/DDBJ databases">
        <title>Whole genome shotgun sequence of Microbacterium liquefaciens NBRC 15037.</title>
        <authorList>
            <person name="Hosoyama A."/>
            <person name="Uohara A."/>
            <person name="Ohji S."/>
            <person name="Ichikawa N."/>
        </authorList>
    </citation>
    <scope>NUCLEOTIDE SEQUENCE [LARGE SCALE GENOMIC DNA]</scope>
    <source>
        <strain evidence="2 3">NBRC 15037</strain>
    </source>
</reference>
<dbReference type="EMBL" id="BJNQ01000031">
    <property type="protein sequence ID" value="GEC76958.1"/>
    <property type="molecule type" value="Genomic_DNA"/>
</dbReference>
<sequence>MGCPNHLPARWRSTFLPPEAEHSFDGKAECFLCLGAERAESTVSALPQILSVQISISSIVRSPQNRASRSNRPRAYRGPQVIFRSTRGVRRNAGRSRNGMATAAASAVIALALTLVAAPGASAATVPPADTPQPSASPSPTPSPETTPPPPEPTAQPAPAPTPEATETPAPTDTPPATDPTPQETSAPEEPANVTTVLNAPESATFVAEASARITIQKNVTGRATVGDQFRLTVST</sequence>
<proteinExistence type="predicted"/>
<comment type="caution">
    <text evidence="2">The sequence shown here is derived from an EMBL/GenBank/DDBJ whole genome shotgun (WGS) entry which is preliminary data.</text>
</comment>
<evidence type="ECO:0000313" key="2">
    <source>
        <dbReference type="EMBL" id="GEC76958.1"/>
    </source>
</evidence>
<dbReference type="AlphaFoldDB" id="A0A4Y4B904"/>
<organism evidence="2 3">
    <name type="scientific">Microbacterium maritypicum</name>
    <name type="common">Microbacterium liquefaciens</name>
    <dbReference type="NCBI Taxonomy" id="33918"/>
    <lineage>
        <taxon>Bacteria</taxon>
        <taxon>Bacillati</taxon>
        <taxon>Actinomycetota</taxon>
        <taxon>Actinomycetes</taxon>
        <taxon>Micrococcales</taxon>
        <taxon>Microbacteriaceae</taxon>
        <taxon>Microbacterium</taxon>
    </lineage>
</organism>
<evidence type="ECO:0000313" key="3">
    <source>
        <dbReference type="Proteomes" id="UP000317410"/>
    </source>
</evidence>
<dbReference type="Proteomes" id="UP000317410">
    <property type="component" value="Unassembled WGS sequence"/>
</dbReference>
<name>A0A4Y4B904_MICMQ</name>
<feature type="region of interest" description="Disordered" evidence="1">
    <location>
        <begin position="123"/>
        <end position="200"/>
    </location>
</feature>
<gene>
    <name evidence="2" type="ORF">MLI01_31030</name>
</gene>
<accession>A0A4Y4B904</accession>
<feature type="compositionally biased region" description="Pro residues" evidence="1">
    <location>
        <begin position="129"/>
        <end position="162"/>
    </location>
</feature>